<comment type="similarity">
    <text evidence="1">Belongs to the tubulin family.</text>
</comment>
<keyword evidence="4" id="KW-0378">Hydrolase</keyword>
<dbReference type="EMBL" id="OE187320">
    <property type="protein sequence ID" value="CAD7578309.1"/>
    <property type="molecule type" value="Genomic_DNA"/>
</dbReference>
<reference evidence="8" key="1">
    <citation type="submission" date="2020-11" db="EMBL/GenBank/DDBJ databases">
        <authorList>
            <person name="Tran Van P."/>
        </authorList>
    </citation>
    <scope>NUCLEOTIDE SEQUENCE</scope>
</reference>
<evidence type="ECO:0000256" key="1">
    <source>
        <dbReference type="ARBA" id="ARBA00009636"/>
    </source>
</evidence>
<sequence length="311" mass="34464">MATTTSDPNVEGVKPQKKERNTLYLAVVNLFFPCLLPRISTAIVEPYNAVLTTHGTIENMDCTFLMDNEACYDICARNLDVMRPTYTNLNRLMGQVVSSVTASLRFEGAVNVDLIEFQTNLVPYPRIHFPLISYSPIVSAEKAYHEQLSVSQLVNSVFEPANQMVKCDPREGEAGWRRTNKRREVSSALVGETATLGTIESARKLYSRNCKLLRSNSVFVYCGRGNHHERGVESCLASVRVVFPLVKSVVRCELRSSGVESCLASVRVVFPSVKSVVRCELRSSPFSKAGATTYYVKAPGEPSYELTGGVE</sequence>
<gene>
    <name evidence="8" type="ORF">TCMB3V08_LOCUS10850</name>
</gene>
<dbReference type="GO" id="GO:0016787">
    <property type="term" value="F:hydrolase activity"/>
    <property type="evidence" value="ECO:0007669"/>
    <property type="project" value="UniProtKB-KW"/>
</dbReference>
<dbReference type="InterPro" id="IPR000217">
    <property type="entry name" value="Tubulin"/>
</dbReference>
<keyword evidence="2" id="KW-0493">Microtubule</keyword>
<dbReference type="GO" id="GO:0005874">
    <property type="term" value="C:microtubule"/>
    <property type="evidence" value="ECO:0007669"/>
    <property type="project" value="UniProtKB-KW"/>
</dbReference>
<dbReference type="PRINTS" id="PR01162">
    <property type="entry name" value="ALPHATUBULIN"/>
</dbReference>
<dbReference type="InterPro" id="IPR008280">
    <property type="entry name" value="Tub_FtsZ_C"/>
</dbReference>
<organism evidence="8">
    <name type="scientific">Timema californicum</name>
    <name type="common">California timema</name>
    <name type="synonym">Walking stick</name>
    <dbReference type="NCBI Taxonomy" id="61474"/>
    <lineage>
        <taxon>Eukaryota</taxon>
        <taxon>Metazoa</taxon>
        <taxon>Ecdysozoa</taxon>
        <taxon>Arthropoda</taxon>
        <taxon>Hexapoda</taxon>
        <taxon>Insecta</taxon>
        <taxon>Pterygota</taxon>
        <taxon>Neoptera</taxon>
        <taxon>Polyneoptera</taxon>
        <taxon>Phasmatodea</taxon>
        <taxon>Timematodea</taxon>
        <taxon>Timematoidea</taxon>
        <taxon>Timematidae</taxon>
        <taxon>Timema</taxon>
    </lineage>
</organism>
<keyword evidence="3" id="KW-0547">Nucleotide-binding</keyword>
<name>A0A7R9PCW3_TIMCA</name>
<dbReference type="Gene3D" id="3.30.1330.20">
    <property type="entry name" value="Tubulin/FtsZ, C-terminal domain"/>
    <property type="match status" value="1"/>
</dbReference>
<protein>
    <submittedName>
        <fullName evidence="8">(California timema) hypothetical protein</fullName>
    </submittedName>
</protein>
<comment type="catalytic activity">
    <reaction evidence="6">
        <text>GTP + H2O = GDP + phosphate + H(+)</text>
        <dbReference type="Rhea" id="RHEA:19669"/>
        <dbReference type="ChEBI" id="CHEBI:15377"/>
        <dbReference type="ChEBI" id="CHEBI:15378"/>
        <dbReference type="ChEBI" id="CHEBI:37565"/>
        <dbReference type="ChEBI" id="CHEBI:43474"/>
        <dbReference type="ChEBI" id="CHEBI:58189"/>
    </reaction>
    <physiologicalReaction direction="left-to-right" evidence="6">
        <dbReference type="Rhea" id="RHEA:19670"/>
    </physiologicalReaction>
</comment>
<evidence type="ECO:0000259" key="7">
    <source>
        <dbReference type="SMART" id="SM00865"/>
    </source>
</evidence>
<dbReference type="GO" id="GO:0005525">
    <property type="term" value="F:GTP binding"/>
    <property type="evidence" value="ECO:0007669"/>
    <property type="project" value="UniProtKB-KW"/>
</dbReference>
<evidence type="ECO:0000256" key="4">
    <source>
        <dbReference type="ARBA" id="ARBA00022801"/>
    </source>
</evidence>
<dbReference type="InterPro" id="IPR037103">
    <property type="entry name" value="Tubulin/FtsZ-like_C"/>
</dbReference>
<dbReference type="AlphaFoldDB" id="A0A7R9PCW3"/>
<dbReference type="SUPFAM" id="SSF52490">
    <property type="entry name" value="Tubulin nucleotide-binding domain-like"/>
    <property type="match status" value="1"/>
</dbReference>
<keyword evidence="5" id="KW-0342">GTP-binding</keyword>
<evidence type="ECO:0000256" key="5">
    <source>
        <dbReference type="ARBA" id="ARBA00023134"/>
    </source>
</evidence>
<dbReference type="GO" id="GO:0007017">
    <property type="term" value="P:microtubule-based process"/>
    <property type="evidence" value="ECO:0007669"/>
    <property type="project" value="InterPro"/>
</dbReference>
<dbReference type="PRINTS" id="PR01161">
    <property type="entry name" value="TUBULIN"/>
</dbReference>
<feature type="domain" description="Tubulin/FtsZ 2-layer sandwich" evidence="7">
    <location>
        <begin position="110"/>
        <end position="208"/>
    </location>
</feature>
<evidence type="ECO:0000256" key="2">
    <source>
        <dbReference type="ARBA" id="ARBA00022701"/>
    </source>
</evidence>
<evidence type="ECO:0000256" key="3">
    <source>
        <dbReference type="ARBA" id="ARBA00022741"/>
    </source>
</evidence>
<dbReference type="Gene3D" id="3.40.50.1440">
    <property type="entry name" value="Tubulin/FtsZ, GTPase domain"/>
    <property type="match status" value="1"/>
</dbReference>
<dbReference type="InterPro" id="IPR002452">
    <property type="entry name" value="Alpha_tubulin"/>
</dbReference>
<proteinExistence type="inferred from homology"/>
<dbReference type="Pfam" id="PF03953">
    <property type="entry name" value="Tubulin_C"/>
    <property type="match status" value="1"/>
</dbReference>
<evidence type="ECO:0000256" key="6">
    <source>
        <dbReference type="ARBA" id="ARBA00049117"/>
    </source>
</evidence>
<dbReference type="InterPro" id="IPR018316">
    <property type="entry name" value="Tubulin/FtsZ_2-layer-sand-dom"/>
</dbReference>
<dbReference type="PANTHER" id="PTHR11588">
    <property type="entry name" value="TUBULIN"/>
    <property type="match status" value="1"/>
</dbReference>
<evidence type="ECO:0000313" key="8">
    <source>
        <dbReference type="EMBL" id="CAD7578309.1"/>
    </source>
</evidence>
<accession>A0A7R9PCW3</accession>
<dbReference type="SMART" id="SM00865">
    <property type="entry name" value="Tubulin_C"/>
    <property type="match status" value="1"/>
</dbReference>
<dbReference type="InterPro" id="IPR036525">
    <property type="entry name" value="Tubulin/FtsZ_GTPase_sf"/>
</dbReference>
<dbReference type="GO" id="GO:0005200">
    <property type="term" value="F:structural constituent of cytoskeleton"/>
    <property type="evidence" value="ECO:0007669"/>
    <property type="project" value="InterPro"/>
</dbReference>
<dbReference type="SUPFAM" id="SSF55307">
    <property type="entry name" value="Tubulin C-terminal domain-like"/>
    <property type="match status" value="1"/>
</dbReference>